<dbReference type="Proteomes" id="UP000467635">
    <property type="component" value="Unassembled WGS sequence"/>
</dbReference>
<feature type="region of interest" description="Disordered" evidence="3">
    <location>
        <begin position="1"/>
        <end position="20"/>
    </location>
</feature>
<keyword evidence="4" id="KW-1133">Transmembrane helix</keyword>
<keyword evidence="6" id="KW-0131">Cell cycle</keyword>
<proteinExistence type="predicted"/>
<comment type="subcellular location">
    <subcellularLocation>
        <location evidence="1">Membrane</location>
    </subcellularLocation>
</comment>
<gene>
    <name evidence="6" type="ORF">GKC33_11985</name>
</gene>
<evidence type="ECO:0000256" key="4">
    <source>
        <dbReference type="SAM" id="Phobius"/>
    </source>
</evidence>
<evidence type="ECO:0000313" key="7">
    <source>
        <dbReference type="Proteomes" id="UP000467635"/>
    </source>
</evidence>
<evidence type="ECO:0000313" key="6">
    <source>
        <dbReference type="EMBL" id="MSE09372.1"/>
    </source>
</evidence>
<feature type="non-terminal residue" evidence="6">
    <location>
        <position position="118"/>
    </location>
</feature>
<evidence type="ECO:0000259" key="5">
    <source>
        <dbReference type="PROSITE" id="PS51779"/>
    </source>
</evidence>
<keyword evidence="4" id="KW-0812">Transmembrane</keyword>
<evidence type="ECO:0000256" key="1">
    <source>
        <dbReference type="ARBA" id="ARBA00004370"/>
    </source>
</evidence>
<protein>
    <submittedName>
        <fullName evidence="6">Cell division protein</fullName>
    </submittedName>
</protein>
<evidence type="ECO:0000256" key="3">
    <source>
        <dbReference type="SAM" id="MobiDB-lite"/>
    </source>
</evidence>
<name>A0A7X2STQ8_9LACO</name>
<dbReference type="GO" id="GO:0051301">
    <property type="term" value="P:cell division"/>
    <property type="evidence" value="ECO:0007669"/>
    <property type="project" value="UniProtKB-KW"/>
</dbReference>
<comment type="caution">
    <text evidence="6">The sequence shown here is derived from an EMBL/GenBank/DDBJ whole genome shotgun (WGS) entry which is preliminary data.</text>
</comment>
<keyword evidence="6" id="KW-0132">Cell division</keyword>
<sequence>MFGKRKDSKNKAMRDNEELTPWERQQLLREENIEKKQKKSKKILVSSNLVKFNGLRKRRLQKRVITLASIFGISAIISLYAILPVSRVSNIEIEGTDSQTKTAIIKASQVKKNESLFA</sequence>
<feature type="transmembrane region" description="Helical" evidence="4">
    <location>
        <begin position="64"/>
        <end position="83"/>
    </location>
</feature>
<feature type="domain" description="POTRA" evidence="5">
    <location>
        <begin position="86"/>
        <end position="118"/>
    </location>
</feature>
<organism evidence="6 7">
    <name type="scientific">Ligilactobacillus salivarius</name>
    <dbReference type="NCBI Taxonomy" id="1624"/>
    <lineage>
        <taxon>Bacteria</taxon>
        <taxon>Bacillati</taxon>
        <taxon>Bacillota</taxon>
        <taxon>Bacilli</taxon>
        <taxon>Lactobacillales</taxon>
        <taxon>Lactobacillaceae</taxon>
        <taxon>Ligilactobacillus</taxon>
    </lineage>
</organism>
<evidence type="ECO:0000256" key="2">
    <source>
        <dbReference type="ARBA" id="ARBA00023136"/>
    </source>
</evidence>
<accession>A0A7X2STQ8</accession>
<dbReference type="AlphaFoldDB" id="A0A7X2STQ8"/>
<dbReference type="PROSITE" id="PS51779">
    <property type="entry name" value="POTRA"/>
    <property type="match status" value="1"/>
</dbReference>
<dbReference type="InterPro" id="IPR034746">
    <property type="entry name" value="POTRA"/>
</dbReference>
<reference evidence="6 7" key="1">
    <citation type="submission" date="2019-11" db="EMBL/GenBank/DDBJ databases">
        <title>Draft Genome Sequence of Plant Growth-Promoting Rhizosphere-Associated Bacteria.</title>
        <authorList>
            <person name="Vasilyev I.Y."/>
            <person name="Radchenko V."/>
            <person name="Ilnitskaya E.V."/>
        </authorList>
    </citation>
    <scope>NUCLEOTIDE SEQUENCE [LARGE SCALE GENOMIC DNA]</scope>
    <source>
        <strain evidence="6 7">VRA_01-1sq_f</strain>
    </source>
</reference>
<dbReference type="EMBL" id="WKKX01000813">
    <property type="protein sequence ID" value="MSE09372.1"/>
    <property type="molecule type" value="Genomic_DNA"/>
</dbReference>
<dbReference type="GO" id="GO:0016020">
    <property type="term" value="C:membrane"/>
    <property type="evidence" value="ECO:0007669"/>
    <property type="project" value="UniProtKB-SubCell"/>
</dbReference>
<keyword evidence="2 4" id="KW-0472">Membrane</keyword>